<dbReference type="Proteomes" id="UP001549164">
    <property type="component" value="Unassembled WGS sequence"/>
</dbReference>
<evidence type="ECO:0000313" key="3">
    <source>
        <dbReference type="Proteomes" id="UP001549164"/>
    </source>
</evidence>
<feature type="domain" description="Polysaccharide pyruvyl transferase" evidence="1">
    <location>
        <begin position="22"/>
        <end position="298"/>
    </location>
</feature>
<dbReference type="Pfam" id="PF04230">
    <property type="entry name" value="PS_pyruv_trans"/>
    <property type="match status" value="1"/>
</dbReference>
<evidence type="ECO:0000313" key="2">
    <source>
        <dbReference type="EMBL" id="MET3598506.1"/>
    </source>
</evidence>
<protein>
    <recommendedName>
        <fullName evidence="1">Polysaccharide pyruvyl transferase domain-containing protein</fullName>
    </recommendedName>
</protein>
<comment type="caution">
    <text evidence="2">The sequence shown here is derived from an EMBL/GenBank/DDBJ whole genome shotgun (WGS) entry which is preliminary data.</text>
</comment>
<proteinExistence type="predicted"/>
<reference evidence="2 3" key="1">
    <citation type="submission" date="2024-06" db="EMBL/GenBank/DDBJ databases">
        <title>Genomic Encyclopedia of Type Strains, Phase IV (KMG-IV): sequencing the most valuable type-strain genomes for metagenomic binning, comparative biology and taxonomic classification.</title>
        <authorList>
            <person name="Goeker M."/>
        </authorList>
    </citation>
    <scope>NUCLEOTIDE SEQUENCE [LARGE SCALE GENOMIC DNA]</scope>
    <source>
        <strain evidence="2 3">DSM 28102</strain>
    </source>
</reference>
<sequence>MENTNTKNRIFTIAVESSTWNNIGDAFYQNSIISQLRSIFTECDVVSFDGPFDRAFRPGKHEKFVFDSRYLVDADHYVFSGPIVGKTFKRRYAPLILEILRRGKTYSLLSVHATTDKAIMQEVRQFLEEHPPVAVHTRDHPSFEKLQGITPAEMDGICFAFFVDKMPHLPNLSLGKPYICSSYYRGYEPNFVNVSATATDLLSSGLELEWPKQLSQRQWRLMRFFEHRRASPDNVGPWKVVRPVHSFSPLPQLIFSKANSYISYNPFNFLAIYKYCAGVLTDRVHAGVAGLSFGKPVRVEQVDGRFKLFERVPVIHENGFMHLAPGALEPFHLELTDWLKSDFAAAVGVLPGKV</sequence>
<organism evidence="2 3">
    <name type="scientific">Martelella mangrovi</name>
    <dbReference type="NCBI Taxonomy" id="1397477"/>
    <lineage>
        <taxon>Bacteria</taxon>
        <taxon>Pseudomonadati</taxon>
        <taxon>Pseudomonadota</taxon>
        <taxon>Alphaproteobacteria</taxon>
        <taxon>Hyphomicrobiales</taxon>
        <taxon>Aurantimonadaceae</taxon>
        <taxon>Martelella</taxon>
    </lineage>
</organism>
<name>A0ABV2I6F6_9HYPH</name>
<evidence type="ECO:0000259" key="1">
    <source>
        <dbReference type="Pfam" id="PF04230"/>
    </source>
</evidence>
<dbReference type="EMBL" id="JBEPLY010000001">
    <property type="protein sequence ID" value="MET3598506.1"/>
    <property type="molecule type" value="Genomic_DNA"/>
</dbReference>
<dbReference type="InterPro" id="IPR007345">
    <property type="entry name" value="Polysacch_pyruvyl_Trfase"/>
</dbReference>
<accession>A0ABV2I6F6</accession>
<keyword evidence="3" id="KW-1185">Reference proteome</keyword>
<gene>
    <name evidence="2" type="ORF">ABID12_000427</name>
</gene>
<dbReference type="RefSeq" id="WP_354432910.1">
    <property type="nucleotide sequence ID" value="NZ_JBEPLY010000001.1"/>
</dbReference>